<sequence length="67" mass="6602">MTARSPLRLRAILSGIALVGTAAAAVLFAVRAQSGGGDGAWAAAAICAGVALIAALDLVVIARRSRT</sequence>
<comment type="caution">
    <text evidence="2">The sequence shown here is derived from an EMBL/GenBank/DDBJ whole genome shotgun (WGS) entry which is preliminary data.</text>
</comment>
<protein>
    <submittedName>
        <fullName evidence="2">Uncharacterized protein</fullName>
    </submittedName>
</protein>
<name>A0A5D0UEG1_9ACTN</name>
<proteinExistence type="predicted"/>
<evidence type="ECO:0000313" key="3">
    <source>
        <dbReference type="Proteomes" id="UP000322634"/>
    </source>
</evidence>
<dbReference type="InterPro" id="IPR045924">
    <property type="entry name" value="DUF6343"/>
</dbReference>
<gene>
    <name evidence="2" type="ORF">FXF65_07710</name>
</gene>
<keyword evidence="3" id="KW-1185">Reference proteome</keyword>
<organism evidence="2 3">
    <name type="scientific">Actinomadura syzygii</name>
    <dbReference type="NCBI Taxonomy" id="1427538"/>
    <lineage>
        <taxon>Bacteria</taxon>
        <taxon>Bacillati</taxon>
        <taxon>Actinomycetota</taxon>
        <taxon>Actinomycetes</taxon>
        <taxon>Streptosporangiales</taxon>
        <taxon>Thermomonosporaceae</taxon>
        <taxon>Actinomadura</taxon>
    </lineage>
</organism>
<reference evidence="2 3" key="1">
    <citation type="submission" date="2019-08" db="EMBL/GenBank/DDBJ databases">
        <title>Actinomadura sp. nov. CYP1-5 isolated from mountain soil.</title>
        <authorList>
            <person name="Songsumanus A."/>
            <person name="Kuncharoen N."/>
            <person name="Kudo T."/>
            <person name="Yuki M."/>
            <person name="Igarashi Y."/>
            <person name="Tanasupawat S."/>
        </authorList>
    </citation>
    <scope>NUCLEOTIDE SEQUENCE [LARGE SCALE GENOMIC DNA]</scope>
    <source>
        <strain evidence="2 3">GKU157</strain>
    </source>
</reference>
<dbReference type="EMBL" id="VSFF01000003">
    <property type="protein sequence ID" value="TYC16901.1"/>
    <property type="molecule type" value="Genomic_DNA"/>
</dbReference>
<accession>A0A5D0UEG1</accession>
<dbReference type="Pfam" id="PF19870">
    <property type="entry name" value="DUF6343"/>
    <property type="match status" value="1"/>
</dbReference>
<feature type="transmembrane region" description="Helical" evidence="1">
    <location>
        <begin position="40"/>
        <end position="62"/>
    </location>
</feature>
<evidence type="ECO:0000256" key="1">
    <source>
        <dbReference type="SAM" id="Phobius"/>
    </source>
</evidence>
<keyword evidence="1" id="KW-0812">Transmembrane</keyword>
<dbReference type="Proteomes" id="UP000322634">
    <property type="component" value="Unassembled WGS sequence"/>
</dbReference>
<dbReference type="AlphaFoldDB" id="A0A5D0UEG1"/>
<keyword evidence="1" id="KW-1133">Transmembrane helix</keyword>
<evidence type="ECO:0000313" key="2">
    <source>
        <dbReference type="EMBL" id="TYC16901.1"/>
    </source>
</evidence>
<keyword evidence="1" id="KW-0472">Membrane</keyword>